<evidence type="ECO:0000256" key="9">
    <source>
        <dbReference type="PROSITE-ProRule" id="PRU00108"/>
    </source>
</evidence>
<dbReference type="GO" id="GO:0008289">
    <property type="term" value="F:lipid binding"/>
    <property type="evidence" value="ECO:0007669"/>
    <property type="project" value="InterPro"/>
</dbReference>
<proteinExistence type="inferred from homology"/>
<gene>
    <name evidence="12" type="ORF">ZEAMMB73_Zm00001d031061</name>
</gene>
<dbReference type="PANTHER" id="PTHR45950:SF3">
    <property type="entry name" value="HOMEOBOX-LEUCINE ZIPPER PROTEIN HOX33"/>
    <property type="match status" value="1"/>
</dbReference>
<dbReference type="Pfam" id="PF08670">
    <property type="entry name" value="MEKHLA"/>
    <property type="match status" value="1"/>
</dbReference>
<reference evidence="12" key="1">
    <citation type="submission" date="2015-12" db="EMBL/GenBank/DDBJ databases">
        <title>Update maize B73 reference genome by single molecule sequencing technologies.</title>
        <authorList>
            <consortium name="Maize Genome Sequencing Project"/>
            <person name="Ware D."/>
        </authorList>
    </citation>
    <scope>NUCLEOTIDE SEQUENCE [LARGE SCALE GENOMIC DNA]</scope>
    <source>
        <tissue evidence="12">Seedling</tissue>
    </source>
</reference>
<evidence type="ECO:0000256" key="11">
    <source>
        <dbReference type="SAM" id="MobiDB-lite"/>
    </source>
</evidence>
<keyword evidence="6 9" id="KW-0371">Homeobox</keyword>
<dbReference type="GO" id="GO:0003677">
    <property type="term" value="F:DNA binding"/>
    <property type="evidence" value="ECO:0007669"/>
    <property type="project" value="UniProtKB-UniRule"/>
</dbReference>
<name>A0A1D6KG86_MAIZE</name>
<evidence type="ECO:0000256" key="4">
    <source>
        <dbReference type="ARBA" id="ARBA00023054"/>
    </source>
</evidence>
<evidence type="ECO:0000256" key="6">
    <source>
        <dbReference type="ARBA" id="ARBA00023155"/>
    </source>
</evidence>
<evidence type="ECO:0000256" key="1">
    <source>
        <dbReference type="ARBA" id="ARBA00004123"/>
    </source>
</evidence>
<dbReference type="GO" id="GO:0005634">
    <property type="term" value="C:nucleus"/>
    <property type="evidence" value="ECO:0007669"/>
    <property type="project" value="UniProtKB-SubCell"/>
</dbReference>
<dbReference type="PANTHER" id="PTHR45950">
    <property type="entry name" value="HOMEOBOX-LEUCINE ZIPPER PROTEIN ATHB-14"/>
    <property type="match status" value="1"/>
</dbReference>
<dbReference type="Gene3D" id="1.10.10.60">
    <property type="entry name" value="Homeodomain-like"/>
    <property type="match status" value="1"/>
</dbReference>
<comment type="subcellular location">
    <subcellularLocation>
        <location evidence="1 9 10">Nucleus</location>
    </subcellularLocation>
</comment>
<dbReference type="ExpressionAtlas" id="A0A1D6KG86">
    <property type="expression patterns" value="baseline and differential"/>
</dbReference>
<comment type="similarity">
    <text evidence="2">Belongs to the HD-ZIP homeobox family. Class III subfamily.</text>
</comment>
<dbReference type="InterPro" id="IPR002913">
    <property type="entry name" value="START_lipid-bd_dom"/>
</dbReference>
<evidence type="ECO:0000256" key="10">
    <source>
        <dbReference type="RuleBase" id="RU000682"/>
    </source>
</evidence>
<dbReference type="InterPro" id="IPR009057">
    <property type="entry name" value="Homeodomain-like_sf"/>
</dbReference>
<dbReference type="EMBL" id="CM007647">
    <property type="protein sequence ID" value="ONM02095.1"/>
    <property type="molecule type" value="Genomic_DNA"/>
</dbReference>
<keyword evidence="8 9" id="KW-0539">Nucleus</keyword>
<dbReference type="STRING" id="4577.A0A1D6KG86"/>
<dbReference type="SUPFAM" id="SSF46689">
    <property type="entry name" value="Homeodomain-like"/>
    <property type="match status" value="1"/>
</dbReference>
<evidence type="ECO:0000256" key="2">
    <source>
        <dbReference type="ARBA" id="ARBA00010338"/>
    </source>
</evidence>
<dbReference type="SMART" id="SM00234">
    <property type="entry name" value="START"/>
    <property type="match status" value="1"/>
</dbReference>
<keyword evidence="3" id="KW-0805">Transcription regulation</keyword>
<evidence type="ECO:0000256" key="7">
    <source>
        <dbReference type="ARBA" id="ARBA00023163"/>
    </source>
</evidence>
<dbReference type="IntAct" id="A0A1D6KG86">
    <property type="interactions" value="1"/>
</dbReference>
<keyword evidence="4" id="KW-0175">Coiled coil</keyword>
<dbReference type="AlphaFoldDB" id="A0A1D6KG86"/>
<dbReference type="InterPro" id="IPR001356">
    <property type="entry name" value="HD"/>
</dbReference>
<dbReference type="InterPro" id="IPR013978">
    <property type="entry name" value="MEKHLA"/>
</dbReference>
<dbReference type="Pfam" id="PF01852">
    <property type="entry name" value="START"/>
    <property type="match status" value="1"/>
</dbReference>
<accession>A0A1D6KG86</accession>
<sequence length="894" mass="96871">MASSRGRLRLSPRAAAPQLDAGKYVRYTAEQVDALELAYGECPKPSSLRRQQLIRDCAVLTNVEPRQIKVWFQNRRCREKQRRESSRLQTVNRKLGAMNKLLMEENDRLQKQVSRLVFDNGYMKNRLHSPSVATTDTSCESVVTSGQHKQQQNPAVLHPPQRDANNPAGLLAIAEETLAEFMSKATGTAVNWVQMVGMKPGPDSVGIIAVSHNCSGVAARACGLVSLEPTKVAEILKDRASWYRDCRRVDILHVIPTGNGGTIELIYMQTYALTTLAEPRDFWTLRYTSGLDDGSLVICERSLTHSTGGPSGPKTPDFIRAEVLPSGYLIRPCDGGGSMIYIVDHVDLNACSVPEVLRPLYESPKILAQKMTAAALRHIRQIAHESSGETPYGAGRQPAVLRTFSQRLSRGFNDAVSGFPDDGWSSLLSSDGAEDISITINSSPNKLIGSDVSPSPFFSAMGGGIMCAKASMLLQNVPPALLVRFLREHRSEWADPGVDAYSAASLRANPYNVPGLRAGGFMGNQVILPLARTVEHEECLEVIRLQGHGFSHDEVLMSPDMFLLQLCSGIDEDAPGACAQLVFAPIDESFADDAPLLPSGFRVIPLDAKTDVPSATRTLDLASALEVGSGGGLCALSDSGSGTRSTRSVLTIAFQFSFENHLRESVAAMARQYVRAVMAIVQRVAMAISPSRLGPHVELKHPPGSPEALALASWIGRSYRAHTGTEIRWSDTEDAAGSPLTLFWKHSDAIICCSLKVGQRCASHAVDSRPHDSIAALPSNCSLRHNLRPGIVYCSQPAFTLKFANSAGFDILETTVANVQDLQLEAVLDDGGQKALVAQLPKIMLQGLAYLPGGVCRSSMGRQASYEQAVAWKVVGDDGAPQCLALMFVNWTFI</sequence>
<dbReference type="CDD" id="cd14686">
    <property type="entry name" value="bZIP"/>
    <property type="match status" value="1"/>
</dbReference>
<keyword evidence="7" id="KW-0804">Transcription</keyword>
<feature type="compositionally biased region" description="Polar residues" evidence="11">
    <location>
        <begin position="133"/>
        <end position="154"/>
    </location>
</feature>
<dbReference type="Pfam" id="PF00046">
    <property type="entry name" value="Homeodomain"/>
    <property type="match status" value="1"/>
</dbReference>
<evidence type="ECO:0000256" key="3">
    <source>
        <dbReference type="ARBA" id="ARBA00023015"/>
    </source>
</evidence>
<dbReference type="PROSITE" id="PS50848">
    <property type="entry name" value="START"/>
    <property type="match status" value="1"/>
</dbReference>
<evidence type="ECO:0000256" key="5">
    <source>
        <dbReference type="ARBA" id="ARBA00023125"/>
    </source>
</evidence>
<keyword evidence="5 9" id="KW-0238">DNA-binding</keyword>
<dbReference type="InParanoid" id="A0A1D6KG86"/>
<dbReference type="SMR" id="A0A1D6KG86"/>
<dbReference type="PROSITE" id="PS50071">
    <property type="entry name" value="HOMEOBOX_2"/>
    <property type="match status" value="1"/>
</dbReference>
<dbReference type="SUPFAM" id="SSF55961">
    <property type="entry name" value="Bet v1-like"/>
    <property type="match status" value="1"/>
</dbReference>
<feature type="DNA-binding region" description="Homeobox" evidence="9">
    <location>
        <begin position="20"/>
        <end position="83"/>
    </location>
</feature>
<dbReference type="CDD" id="cd00086">
    <property type="entry name" value="homeodomain"/>
    <property type="match status" value="1"/>
</dbReference>
<evidence type="ECO:0000313" key="12">
    <source>
        <dbReference type="EMBL" id="ONM02095.1"/>
    </source>
</evidence>
<evidence type="ECO:0000256" key="8">
    <source>
        <dbReference type="ARBA" id="ARBA00023242"/>
    </source>
</evidence>
<dbReference type="Gene3D" id="3.30.530.20">
    <property type="match status" value="1"/>
</dbReference>
<feature type="region of interest" description="Disordered" evidence="11">
    <location>
        <begin position="133"/>
        <end position="163"/>
    </location>
</feature>
<organism evidence="12">
    <name type="scientific">Zea mays</name>
    <name type="common">Maize</name>
    <dbReference type="NCBI Taxonomy" id="4577"/>
    <lineage>
        <taxon>Eukaryota</taxon>
        <taxon>Viridiplantae</taxon>
        <taxon>Streptophyta</taxon>
        <taxon>Embryophyta</taxon>
        <taxon>Tracheophyta</taxon>
        <taxon>Spermatophyta</taxon>
        <taxon>Magnoliopsida</taxon>
        <taxon>Liliopsida</taxon>
        <taxon>Poales</taxon>
        <taxon>Poaceae</taxon>
        <taxon>PACMAD clade</taxon>
        <taxon>Panicoideae</taxon>
        <taxon>Andropogonodae</taxon>
        <taxon>Andropogoneae</taxon>
        <taxon>Tripsacinae</taxon>
        <taxon>Zea</taxon>
    </lineage>
</organism>
<dbReference type="InterPro" id="IPR023393">
    <property type="entry name" value="START-like_dom_sf"/>
</dbReference>
<dbReference type="InterPro" id="IPR044830">
    <property type="entry name" value="HD-Zip_III"/>
</dbReference>
<protein>
    <submittedName>
        <fullName evidence="12">Homeobox-leucine zipper protein ATHB-14</fullName>
    </submittedName>
</protein>
<dbReference type="GO" id="GO:0003700">
    <property type="term" value="F:DNA-binding transcription factor activity"/>
    <property type="evidence" value="ECO:0007669"/>
    <property type="project" value="InterPro"/>
</dbReference>
<dbReference type="SMART" id="SM00389">
    <property type="entry name" value="HOX"/>
    <property type="match status" value="1"/>
</dbReference>